<feature type="region of interest" description="Disordered" evidence="2">
    <location>
        <begin position="1"/>
        <end position="22"/>
    </location>
</feature>
<name>A0A0F9JSS6_9ZZZZ</name>
<dbReference type="EMBL" id="LAZR01010714">
    <property type="protein sequence ID" value="KKM65496.1"/>
    <property type="molecule type" value="Genomic_DNA"/>
</dbReference>
<proteinExistence type="inferred from homology"/>
<evidence type="ECO:0000313" key="3">
    <source>
        <dbReference type="EMBL" id="KKM65496.1"/>
    </source>
</evidence>
<dbReference type="InterPro" id="IPR001907">
    <property type="entry name" value="ClpP"/>
</dbReference>
<evidence type="ECO:0008006" key="4">
    <source>
        <dbReference type="Google" id="ProtNLM"/>
    </source>
</evidence>
<gene>
    <name evidence="3" type="ORF">LCGC14_1490670</name>
</gene>
<sequence length="222" mass="25214">MTHKKKHEHEEEGAGEKEPRRPYNFYEQKATSRHLHYYISSRLEEPAKYAEMIHQIRSASANDIIHIHLNTPGGMVSTGVQIISAIRASQGHVVTHLEGEACSMGAILFLSGDEMVVYDDSLLMFHNYSGGAFGKGHEITAVVDAINRWYTKLTKTICVPFLTEGELKKIYDGADIWMLSDEVEERLKKMAKILQAKEDKKNKKVTKKKVKRKKITGRTSLK</sequence>
<dbReference type="Pfam" id="PF00574">
    <property type="entry name" value="CLP_protease"/>
    <property type="match status" value="1"/>
</dbReference>
<feature type="compositionally biased region" description="Basic residues" evidence="2">
    <location>
        <begin position="202"/>
        <end position="222"/>
    </location>
</feature>
<evidence type="ECO:0000256" key="1">
    <source>
        <dbReference type="ARBA" id="ARBA00007039"/>
    </source>
</evidence>
<organism evidence="3">
    <name type="scientific">marine sediment metagenome</name>
    <dbReference type="NCBI Taxonomy" id="412755"/>
    <lineage>
        <taxon>unclassified sequences</taxon>
        <taxon>metagenomes</taxon>
        <taxon>ecological metagenomes</taxon>
    </lineage>
</organism>
<dbReference type="GO" id="GO:0006508">
    <property type="term" value="P:proteolysis"/>
    <property type="evidence" value="ECO:0007669"/>
    <property type="project" value="InterPro"/>
</dbReference>
<feature type="compositionally biased region" description="Basic and acidic residues" evidence="2">
    <location>
        <begin position="8"/>
        <end position="21"/>
    </location>
</feature>
<dbReference type="PRINTS" id="PR00127">
    <property type="entry name" value="CLPPROTEASEP"/>
</dbReference>
<dbReference type="CDD" id="cd07016">
    <property type="entry name" value="S14_ClpP_1"/>
    <property type="match status" value="1"/>
</dbReference>
<feature type="region of interest" description="Disordered" evidence="2">
    <location>
        <begin position="199"/>
        <end position="222"/>
    </location>
</feature>
<reference evidence="3" key="1">
    <citation type="journal article" date="2015" name="Nature">
        <title>Complex archaea that bridge the gap between prokaryotes and eukaryotes.</title>
        <authorList>
            <person name="Spang A."/>
            <person name="Saw J.H."/>
            <person name="Jorgensen S.L."/>
            <person name="Zaremba-Niedzwiedzka K."/>
            <person name="Martijn J."/>
            <person name="Lind A.E."/>
            <person name="van Eijk R."/>
            <person name="Schleper C."/>
            <person name="Guy L."/>
            <person name="Ettema T.J."/>
        </authorList>
    </citation>
    <scope>NUCLEOTIDE SEQUENCE</scope>
</reference>
<dbReference type="SUPFAM" id="SSF52096">
    <property type="entry name" value="ClpP/crotonase"/>
    <property type="match status" value="1"/>
</dbReference>
<dbReference type="AlphaFoldDB" id="A0A0F9JSS6"/>
<accession>A0A0F9JSS6</accession>
<comment type="caution">
    <text evidence="3">The sequence shown here is derived from an EMBL/GenBank/DDBJ whole genome shotgun (WGS) entry which is preliminary data.</text>
</comment>
<dbReference type="InterPro" id="IPR023562">
    <property type="entry name" value="ClpP/TepA"/>
</dbReference>
<evidence type="ECO:0000256" key="2">
    <source>
        <dbReference type="SAM" id="MobiDB-lite"/>
    </source>
</evidence>
<dbReference type="Gene3D" id="3.90.226.10">
    <property type="entry name" value="2-enoyl-CoA Hydratase, Chain A, domain 1"/>
    <property type="match status" value="1"/>
</dbReference>
<dbReference type="InterPro" id="IPR029045">
    <property type="entry name" value="ClpP/crotonase-like_dom_sf"/>
</dbReference>
<comment type="similarity">
    <text evidence="1">Belongs to the peptidase S14 family.</text>
</comment>
<dbReference type="GO" id="GO:0004252">
    <property type="term" value="F:serine-type endopeptidase activity"/>
    <property type="evidence" value="ECO:0007669"/>
    <property type="project" value="InterPro"/>
</dbReference>
<protein>
    <recommendedName>
        <fullName evidence="4">Clp protease</fullName>
    </recommendedName>
</protein>
<dbReference type="GO" id="GO:0004176">
    <property type="term" value="F:ATP-dependent peptidase activity"/>
    <property type="evidence" value="ECO:0007669"/>
    <property type="project" value="InterPro"/>
</dbReference>